<reference evidence="8" key="1">
    <citation type="journal article" date="2015" name="PLoS Genet.">
        <title>Genome Sequence and Transcriptome Analyses of Chrysochromulina tobin: Metabolic Tools for Enhanced Algal Fitness in the Prominent Order Prymnesiales (Haptophyceae).</title>
        <authorList>
            <person name="Hovde B.T."/>
            <person name="Deodato C.R."/>
            <person name="Hunsperger H.M."/>
            <person name="Ryken S.A."/>
            <person name="Yost W."/>
            <person name="Jha R.K."/>
            <person name="Patterson J."/>
            <person name="Monnat R.J. Jr."/>
            <person name="Barlow S.B."/>
            <person name="Starkenburg S.R."/>
            <person name="Cattolico R.A."/>
        </authorList>
    </citation>
    <scope>NUCLEOTIDE SEQUENCE</scope>
    <source>
        <strain evidence="8">CCMP291</strain>
    </source>
</reference>
<name>A0A0M0JVB7_9EUKA</name>
<gene>
    <name evidence="7" type="ORF">Ctob_007645</name>
</gene>
<keyword evidence="3" id="KW-0378">Hydrolase</keyword>
<evidence type="ECO:0000256" key="2">
    <source>
        <dbReference type="ARBA" id="ARBA00022670"/>
    </source>
</evidence>
<keyword evidence="8" id="KW-1185">Reference proteome</keyword>
<keyword evidence="2 7" id="KW-0645">Protease</keyword>
<dbReference type="InterPro" id="IPR000209">
    <property type="entry name" value="Peptidase_S8/S53_dom"/>
</dbReference>
<evidence type="ECO:0000313" key="8">
    <source>
        <dbReference type="Proteomes" id="UP000037460"/>
    </source>
</evidence>
<organism evidence="7 8">
    <name type="scientific">Chrysochromulina tobinii</name>
    <dbReference type="NCBI Taxonomy" id="1460289"/>
    <lineage>
        <taxon>Eukaryota</taxon>
        <taxon>Haptista</taxon>
        <taxon>Haptophyta</taxon>
        <taxon>Prymnesiophyceae</taxon>
        <taxon>Prymnesiales</taxon>
        <taxon>Chrysochromulinaceae</taxon>
        <taxon>Chrysochromulina</taxon>
    </lineage>
</organism>
<evidence type="ECO:0000256" key="3">
    <source>
        <dbReference type="ARBA" id="ARBA00022801"/>
    </source>
</evidence>
<feature type="domain" description="Peptidase S8/S53" evidence="6">
    <location>
        <begin position="298"/>
        <end position="483"/>
    </location>
</feature>
<dbReference type="Gene3D" id="3.40.50.200">
    <property type="entry name" value="Peptidase S8/S53 domain"/>
    <property type="match status" value="1"/>
</dbReference>
<dbReference type="GO" id="GO:0006508">
    <property type="term" value="P:proteolysis"/>
    <property type="evidence" value="ECO:0007669"/>
    <property type="project" value="UniProtKB-KW"/>
</dbReference>
<evidence type="ECO:0000256" key="1">
    <source>
        <dbReference type="ARBA" id="ARBA00011073"/>
    </source>
</evidence>
<sequence length="513" mass="55455">MFHSMGTSAEKRAKATELLTGYLDSQASCEHGEEGLLINVHPTTTARLFRESLEERAPSHPSNRFRHANKEQEWTHVKTVPMLSIHSTMLEAALTHEHTMVVEANCVVKANLPESPRAMSVDTSTPLFDGRYTWARPNCEYTIESRQSVGEVGTTRVFLAIVTMRLPGGLNAGACDGVTDKLKSVNATIFMSTERVGVIELPVLDEDGSMSVSIGRYVIDPHGLQDTIEWDEDKRLVWSKLGQAYEKNSSIGPIVDMEAGVLKRNADAWLRWNWGLDRIDTRQIDLNNEYRFGHATGEGTTLYNLDTGVAVSHDDFGGRALGGYSAGCADGTELTCLDRWIYRGIVDDGVMARTKSNGKIVGCSEHGTHTSSTAVGTKYGVASGAKLVAVQVLSCDGVGSDATILAGLDWSINHALAQRPWRPSVASLSLGGDFDFGNAFRHAVDQIMAQGMLIVVAAGNDAGDSCAESPADIAEAVTVGASELIQPQLEGGHLLELPSNESAPRMIPMRWIG</sequence>
<dbReference type="OrthoDB" id="206201at2759"/>
<dbReference type="InterPro" id="IPR050131">
    <property type="entry name" value="Peptidase_S8_subtilisin-like"/>
</dbReference>
<dbReference type="EMBL" id="JWZX01002298">
    <property type="protein sequence ID" value="KOO30073.1"/>
    <property type="molecule type" value="Genomic_DNA"/>
</dbReference>
<dbReference type="GO" id="GO:0004252">
    <property type="term" value="F:serine-type endopeptidase activity"/>
    <property type="evidence" value="ECO:0007669"/>
    <property type="project" value="InterPro"/>
</dbReference>
<comment type="similarity">
    <text evidence="1 5">Belongs to the peptidase S8 family.</text>
</comment>
<dbReference type="Pfam" id="PF00082">
    <property type="entry name" value="Peptidase_S8"/>
    <property type="match status" value="1"/>
</dbReference>
<comment type="caution">
    <text evidence="7">The sequence shown here is derived from an EMBL/GenBank/DDBJ whole genome shotgun (WGS) entry which is preliminary data.</text>
</comment>
<accession>A0A0M0JVB7</accession>
<keyword evidence="4" id="KW-0720">Serine protease</keyword>
<evidence type="ECO:0000256" key="4">
    <source>
        <dbReference type="ARBA" id="ARBA00022825"/>
    </source>
</evidence>
<protein>
    <submittedName>
        <fullName evidence="7">Secreted subtilisin-like serine protease</fullName>
    </submittedName>
</protein>
<evidence type="ECO:0000256" key="5">
    <source>
        <dbReference type="PROSITE-ProRule" id="PRU01240"/>
    </source>
</evidence>
<dbReference type="PROSITE" id="PS51892">
    <property type="entry name" value="SUBTILASE"/>
    <property type="match status" value="1"/>
</dbReference>
<evidence type="ECO:0000313" key="7">
    <source>
        <dbReference type="EMBL" id="KOO30073.1"/>
    </source>
</evidence>
<comment type="caution">
    <text evidence="5">Lacks conserved residue(s) required for the propagation of feature annotation.</text>
</comment>
<dbReference type="SUPFAM" id="SSF52743">
    <property type="entry name" value="Subtilisin-like"/>
    <property type="match status" value="1"/>
</dbReference>
<evidence type="ECO:0000259" key="6">
    <source>
        <dbReference type="Pfam" id="PF00082"/>
    </source>
</evidence>
<dbReference type="InterPro" id="IPR036852">
    <property type="entry name" value="Peptidase_S8/S53_dom_sf"/>
</dbReference>
<proteinExistence type="inferred from homology"/>
<dbReference type="AlphaFoldDB" id="A0A0M0JVB7"/>
<dbReference type="PANTHER" id="PTHR43806:SF11">
    <property type="entry name" value="CEREVISIN-RELATED"/>
    <property type="match status" value="1"/>
</dbReference>
<dbReference type="Proteomes" id="UP000037460">
    <property type="component" value="Unassembled WGS sequence"/>
</dbReference>
<dbReference type="PANTHER" id="PTHR43806">
    <property type="entry name" value="PEPTIDASE S8"/>
    <property type="match status" value="1"/>
</dbReference>